<keyword evidence="1" id="KW-0812">Transmembrane</keyword>
<proteinExistence type="predicted"/>
<feature type="transmembrane region" description="Helical" evidence="1">
    <location>
        <begin position="197"/>
        <end position="223"/>
    </location>
</feature>
<keyword evidence="1" id="KW-0472">Membrane</keyword>
<dbReference type="AlphaFoldDB" id="A0A914PGJ6"/>
<sequence length="239" mass="26439">MPSWSCLIKSGFAVLCLLIFSLIIAAIFTSWRIIHSVPVDLTTYDQPQKDEVIAIMGIVNNCKSKNQYGTFIEQECDLKNLDASFLCDTPILAVLSASIGQKCDLVKLRADFVFVLNFLFALTSEPKLARDLPPLCFIATLFISIPAIIFGIQCKEMEIYGIVNVSEEYKNVAKEAGVTFHDYYLSFPFPLKITFGIGFYLAIAAGSLSIFTFLISFCVAISVELAKPKRKTSAKVSPS</sequence>
<evidence type="ECO:0000313" key="3">
    <source>
        <dbReference type="WBParaSite" id="PDA_v2.g17387.t1"/>
    </source>
</evidence>
<dbReference type="Proteomes" id="UP000887578">
    <property type="component" value="Unplaced"/>
</dbReference>
<keyword evidence="1" id="KW-1133">Transmembrane helix</keyword>
<organism evidence="2 3">
    <name type="scientific">Panagrolaimus davidi</name>
    <dbReference type="NCBI Taxonomy" id="227884"/>
    <lineage>
        <taxon>Eukaryota</taxon>
        <taxon>Metazoa</taxon>
        <taxon>Ecdysozoa</taxon>
        <taxon>Nematoda</taxon>
        <taxon>Chromadorea</taxon>
        <taxon>Rhabditida</taxon>
        <taxon>Tylenchina</taxon>
        <taxon>Panagrolaimomorpha</taxon>
        <taxon>Panagrolaimoidea</taxon>
        <taxon>Panagrolaimidae</taxon>
        <taxon>Panagrolaimus</taxon>
    </lineage>
</organism>
<accession>A0A914PGJ6</accession>
<feature type="transmembrane region" description="Helical" evidence="1">
    <location>
        <begin position="12"/>
        <end position="34"/>
    </location>
</feature>
<keyword evidence="2" id="KW-1185">Reference proteome</keyword>
<name>A0A914PGJ6_9BILA</name>
<evidence type="ECO:0000256" key="1">
    <source>
        <dbReference type="SAM" id="Phobius"/>
    </source>
</evidence>
<dbReference type="WBParaSite" id="PDA_v2.g17387.t1">
    <property type="protein sequence ID" value="PDA_v2.g17387.t1"/>
    <property type="gene ID" value="PDA_v2.g17387"/>
</dbReference>
<protein>
    <submittedName>
        <fullName evidence="3">Uncharacterized protein</fullName>
    </submittedName>
</protein>
<evidence type="ECO:0000313" key="2">
    <source>
        <dbReference type="Proteomes" id="UP000887578"/>
    </source>
</evidence>
<reference evidence="3" key="1">
    <citation type="submission" date="2022-11" db="UniProtKB">
        <authorList>
            <consortium name="WormBaseParasite"/>
        </authorList>
    </citation>
    <scope>IDENTIFICATION</scope>
</reference>